<dbReference type="GO" id="GO:0019213">
    <property type="term" value="F:deacetylase activity"/>
    <property type="evidence" value="ECO:0007669"/>
    <property type="project" value="InterPro"/>
</dbReference>
<dbReference type="AlphaFoldDB" id="A0A4R3KTP2"/>
<dbReference type="PANTHER" id="PTHR12993:SF30">
    <property type="entry name" value="N-ACETYL-ALPHA-D-GLUCOSAMINYL L-MALATE DEACETYLASE 1"/>
    <property type="match status" value="1"/>
</dbReference>
<gene>
    <name evidence="1" type="ORF">EDD80_1034</name>
</gene>
<dbReference type="InterPro" id="IPR023842">
    <property type="entry name" value="Bacillithiol_biosynth_BshB1"/>
</dbReference>
<dbReference type="InterPro" id="IPR003737">
    <property type="entry name" value="GlcNAc_PI_deacetylase-related"/>
</dbReference>
<protein>
    <submittedName>
        <fullName evidence="1">Bacillithiol biosynthesis deacetylase BshB1</fullName>
    </submittedName>
</protein>
<dbReference type="SUPFAM" id="SSF102588">
    <property type="entry name" value="LmbE-like"/>
    <property type="match status" value="1"/>
</dbReference>
<dbReference type="EMBL" id="SMAD01000003">
    <property type="protein sequence ID" value="TCS88143.1"/>
    <property type="molecule type" value="Genomic_DNA"/>
</dbReference>
<dbReference type="Pfam" id="PF02585">
    <property type="entry name" value="PIG-L"/>
    <property type="match status" value="1"/>
</dbReference>
<reference evidence="1 2" key="1">
    <citation type="submission" date="2019-03" db="EMBL/GenBank/DDBJ databases">
        <title>Genomic Encyclopedia of Type Strains, Phase IV (KMG-IV): sequencing the most valuable type-strain genomes for metagenomic binning, comparative biology and taxonomic classification.</title>
        <authorList>
            <person name="Goeker M."/>
        </authorList>
    </citation>
    <scope>NUCLEOTIDE SEQUENCE [LARGE SCALE GENOMIC DNA]</scope>
    <source>
        <strain evidence="1 2">DSM 21100</strain>
    </source>
</reference>
<dbReference type="Gene3D" id="3.40.50.10320">
    <property type="entry name" value="LmbE-like"/>
    <property type="match status" value="1"/>
</dbReference>
<dbReference type="GO" id="GO:0071793">
    <property type="term" value="P:bacillithiol biosynthetic process"/>
    <property type="evidence" value="ECO:0007669"/>
    <property type="project" value="InterPro"/>
</dbReference>
<dbReference type="InterPro" id="IPR024078">
    <property type="entry name" value="LmbE-like_dom_sf"/>
</dbReference>
<dbReference type="OrthoDB" id="9778719at2"/>
<evidence type="ECO:0000313" key="2">
    <source>
        <dbReference type="Proteomes" id="UP000295807"/>
    </source>
</evidence>
<dbReference type="NCBIfam" id="TIGR04001">
    <property type="entry name" value="thiol_BshB1"/>
    <property type="match status" value="1"/>
</dbReference>
<keyword evidence="2" id="KW-1185">Reference proteome</keyword>
<sequence length="240" mass="26646">MKLDILILAAHPDDAELGCAGTIAKYTRMGKKAGVIDLTRGELGTRGTAGLRTEEAAAAAEILGLSVRENMDFPDGFFENNRENQLALIKKIRQYQPDIILANAPHDRHPDHGRGGSLAYDAYFLSGLRKIETELEGKPQEAWRPGLFLHYIQDRMLRPDILVDISEVIQVKEAAIRAFKSQFHSPDYASNEPETYISRPAFMEAIMGRSAEWGKTLGTAYAEGFVSPRLLGVKDLFSLL</sequence>
<name>A0A4R3KTP2_9SPHI</name>
<comment type="caution">
    <text evidence="1">The sequence shown here is derived from an EMBL/GenBank/DDBJ whole genome shotgun (WGS) entry which is preliminary data.</text>
</comment>
<evidence type="ECO:0000313" key="1">
    <source>
        <dbReference type="EMBL" id="TCS88143.1"/>
    </source>
</evidence>
<dbReference type="RefSeq" id="WP_132128381.1">
    <property type="nucleotide sequence ID" value="NZ_CP042432.1"/>
</dbReference>
<accession>A0A4R3KTP2</accession>
<proteinExistence type="predicted"/>
<organism evidence="1 2">
    <name type="scientific">Anseongella ginsenosidimutans</name>
    <dbReference type="NCBI Taxonomy" id="496056"/>
    <lineage>
        <taxon>Bacteria</taxon>
        <taxon>Pseudomonadati</taxon>
        <taxon>Bacteroidota</taxon>
        <taxon>Sphingobacteriia</taxon>
        <taxon>Sphingobacteriales</taxon>
        <taxon>Sphingobacteriaceae</taxon>
        <taxon>Anseongella</taxon>
    </lineage>
</organism>
<dbReference type="PANTHER" id="PTHR12993">
    <property type="entry name" value="N-ACETYLGLUCOSAMINYL-PHOSPHATIDYLINOSITOL DE-N-ACETYLASE-RELATED"/>
    <property type="match status" value="1"/>
</dbReference>
<dbReference type="GO" id="GO:0016811">
    <property type="term" value="F:hydrolase activity, acting on carbon-nitrogen (but not peptide) bonds, in linear amides"/>
    <property type="evidence" value="ECO:0007669"/>
    <property type="project" value="TreeGrafter"/>
</dbReference>
<dbReference type="Proteomes" id="UP000295807">
    <property type="component" value="Unassembled WGS sequence"/>
</dbReference>